<protein>
    <submittedName>
        <fullName evidence="2">Uncharacterized protein</fullName>
    </submittedName>
</protein>
<reference evidence="2 3" key="1">
    <citation type="submission" date="2015-11" db="EMBL/GenBank/DDBJ databases">
        <title>Evidence for parallel genomic evolution in an endosymbiosis of termite gut flagellates.</title>
        <authorList>
            <person name="Zheng H."/>
        </authorList>
    </citation>
    <scope>NUCLEOTIDE SEQUENCE [LARGE SCALE GENOMIC DNA]</scope>
    <source>
        <strain evidence="2 3">CET450</strain>
    </source>
</reference>
<keyword evidence="3" id="KW-1185">Reference proteome</keyword>
<keyword evidence="1" id="KW-1133">Transmembrane helix</keyword>
<dbReference type="Proteomes" id="UP000095237">
    <property type="component" value="Unassembled WGS sequence"/>
</dbReference>
<keyword evidence="1" id="KW-0812">Transmembrane</keyword>
<dbReference type="AlphaFoldDB" id="A0A1E5IIE6"/>
<feature type="transmembrane region" description="Helical" evidence="1">
    <location>
        <begin position="35"/>
        <end position="53"/>
    </location>
</feature>
<sequence>MFEARSERIKVNAKTYILFPQFSEKGNILKELSPVSYIQLTLLLYLIISLLFLPQRIIISISRYFFLFP</sequence>
<keyword evidence="1" id="KW-0472">Membrane</keyword>
<comment type="caution">
    <text evidence="2">The sequence shown here is derived from an EMBL/GenBank/DDBJ whole genome shotgun (WGS) entry which is preliminary data.</text>
</comment>
<proteinExistence type="predicted"/>
<accession>A0A1E5IIE6</accession>
<gene>
    <name evidence="2" type="ORF">ATZ36_05190</name>
</gene>
<evidence type="ECO:0000313" key="3">
    <source>
        <dbReference type="Proteomes" id="UP000095237"/>
    </source>
</evidence>
<dbReference type="EMBL" id="LNVX01000394">
    <property type="protein sequence ID" value="OEG70277.1"/>
    <property type="molecule type" value="Genomic_DNA"/>
</dbReference>
<organism evidence="2 3">
    <name type="scientific">Endomicrobium trichonymphae</name>
    <dbReference type="NCBI Taxonomy" id="1408204"/>
    <lineage>
        <taxon>Bacteria</taxon>
        <taxon>Pseudomonadati</taxon>
        <taxon>Elusimicrobiota</taxon>
        <taxon>Endomicrobiia</taxon>
        <taxon>Endomicrobiales</taxon>
        <taxon>Endomicrobiaceae</taxon>
        <taxon>Candidatus Endomicrobiellum</taxon>
    </lineage>
</organism>
<evidence type="ECO:0000256" key="1">
    <source>
        <dbReference type="SAM" id="Phobius"/>
    </source>
</evidence>
<evidence type="ECO:0000313" key="2">
    <source>
        <dbReference type="EMBL" id="OEG70277.1"/>
    </source>
</evidence>
<name>A0A1E5IIE6_ENDTX</name>